<feature type="compositionally biased region" description="Polar residues" evidence="1">
    <location>
        <begin position="68"/>
        <end position="84"/>
    </location>
</feature>
<evidence type="ECO:0000256" key="1">
    <source>
        <dbReference type="SAM" id="MobiDB-lite"/>
    </source>
</evidence>
<evidence type="ECO:0000313" key="3">
    <source>
        <dbReference type="Proteomes" id="UP001307849"/>
    </source>
</evidence>
<name>A0AAN8RUX0_9PEZI</name>
<accession>A0AAN8RUX0</accession>
<dbReference type="EMBL" id="JAVHJM010000010">
    <property type="protein sequence ID" value="KAK6504342.1"/>
    <property type="molecule type" value="Genomic_DNA"/>
</dbReference>
<evidence type="ECO:0000313" key="2">
    <source>
        <dbReference type="EMBL" id="KAK6504342.1"/>
    </source>
</evidence>
<organism evidence="2 3">
    <name type="scientific">Arthrobotrys conoides</name>
    <dbReference type="NCBI Taxonomy" id="74498"/>
    <lineage>
        <taxon>Eukaryota</taxon>
        <taxon>Fungi</taxon>
        <taxon>Dikarya</taxon>
        <taxon>Ascomycota</taxon>
        <taxon>Pezizomycotina</taxon>
        <taxon>Orbiliomycetes</taxon>
        <taxon>Orbiliales</taxon>
        <taxon>Orbiliaceae</taxon>
        <taxon>Arthrobotrys</taxon>
    </lineage>
</organism>
<sequence>MNSNDCSDHIPVTPTFVAAGDYNIVLEVGRTLFKLAVRSAVTYSIKFLRELWRKRTAQKDIDLELGEQGSSNDPPLPTTGSTTAGIEIGMDVGAGQFEAGPEDGTGIITAGSGCEGARAGGHGAEVDVNV</sequence>
<proteinExistence type="predicted"/>
<dbReference type="AlphaFoldDB" id="A0AAN8RUX0"/>
<keyword evidence="3" id="KW-1185">Reference proteome</keyword>
<feature type="region of interest" description="Disordered" evidence="1">
    <location>
        <begin position="63"/>
        <end position="86"/>
    </location>
</feature>
<gene>
    <name evidence="2" type="ORF">TWF506_002545</name>
</gene>
<reference evidence="2 3" key="1">
    <citation type="submission" date="2019-10" db="EMBL/GenBank/DDBJ databases">
        <authorList>
            <person name="Palmer J.M."/>
        </authorList>
    </citation>
    <scope>NUCLEOTIDE SEQUENCE [LARGE SCALE GENOMIC DNA]</scope>
    <source>
        <strain evidence="2 3">TWF506</strain>
    </source>
</reference>
<comment type="caution">
    <text evidence="2">The sequence shown here is derived from an EMBL/GenBank/DDBJ whole genome shotgun (WGS) entry which is preliminary data.</text>
</comment>
<protein>
    <submittedName>
        <fullName evidence="2">Uncharacterized protein</fullName>
    </submittedName>
</protein>
<dbReference type="Proteomes" id="UP001307849">
    <property type="component" value="Unassembled WGS sequence"/>
</dbReference>